<dbReference type="SUPFAM" id="SSF53187">
    <property type="entry name" value="Zn-dependent exopeptidases"/>
    <property type="match status" value="1"/>
</dbReference>
<dbReference type="InterPro" id="IPR007484">
    <property type="entry name" value="Peptidase_M28"/>
</dbReference>
<keyword evidence="3" id="KW-0645">Protease</keyword>
<dbReference type="GO" id="GO:0008235">
    <property type="term" value="F:metalloexopeptidase activity"/>
    <property type="evidence" value="ECO:0007669"/>
    <property type="project" value="InterPro"/>
</dbReference>
<keyword evidence="4" id="KW-1185">Reference proteome</keyword>
<dbReference type="SUPFAM" id="SSF52025">
    <property type="entry name" value="PA domain"/>
    <property type="match status" value="1"/>
</dbReference>
<sequence length="530" mass="54997">MKRLPAVASLVLLLGAAPAPENAPAPRAAEEAAIRAHVAYLASDTLAGREAGSAGFDTAAAYVAQQFAAAGLKPGADGAYLQRVPLVKYQVVGNAAAAINGATLTPGEDFTATANPQAARTDVSARVVFVGQGVSAPTRGHDDYATVDARGAIVALVGGAPADMQSEEHAYFASIRTKLQAAAAHGAIGAVLLTGGAKRARPVRAGGVQYGWATPEGTAFAPGVPLLASFTDAGATKLFAGAGTTWDQARGLVNGKQAFPPAALKITLRIQSATQFTPVASSNVVGVLPGTDPARSNEVVVLSAHLDHIGVSKKPNAKGDAINNGALDDAIGIASLIEEARRFQRAGAGKRTIVFLAVTAEEKGLVGSDYFVRHRPKGLENIVADVNLDMPVLTYRFSDVVAFGGDRSTLGPVIARAAKGAGVVTSADPIPEQTIFTRSDHFRFVEAGVPSVFLWPGLKAEGARAAFEDFMKNRYHQPGDEIDAGILWDQAVRFVDINYAIARDIADAPAKPVWNKGDYFGTAFKGPMAN</sequence>
<gene>
    <name evidence="3" type="ORF">SAMN05216382_2635</name>
</gene>
<evidence type="ECO:0000313" key="4">
    <source>
        <dbReference type="Proteomes" id="UP000199214"/>
    </source>
</evidence>
<dbReference type="Gene3D" id="3.40.630.10">
    <property type="entry name" value="Zn peptidases"/>
    <property type="match status" value="1"/>
</dbReference>
<feature type="chain" id="PRO_5011502805" evidence="1">
    <location>
        <begin position="24"/>
        <end position="530"/>
    </location>
</feature>
<dbReference type="GO" id="GO:0004180">
    <property type="term" value="F:carboxypeptidase activity"/>
    <property type="evidence" value="ECO:0007669"/>
    <property type="project" value="UniProtKB-KW"/>
</dbReference>
<dbReference type="Pfam" id="PF04389">
    <property type="entry name" value="Peptidase_M28"/>
    <property type="match status" value="1"/>
</dbReference>
<feature type="domain" description="Peptidase M28" evidence="2">
    <location>
        <begin position="283"/>
        <end position="499"/>
    </location>
</feature>
<dbReference type="Proteomes" id="UP000199214">
    <property type="component" value="Unassembled WGS sequence"/>
</dbReference>
<proteinExistence type="predicted"/>
<dbReference type="OrthoDB" id="9778250at2"/>
<evidence type="ECO:0000313" key="3">
    <source>
        <dbReference type="EMBL" id="SEL78514.1"/>
    </source>
</evidence>
<organism evidence="3 4">
    <name type="scientific">Sphingomonas palmae</name>
    <dbReference type="NCBI Taxonomy" id="1855283"/>
    <lineage>
        <taxon>Bacteria</taxon>
        <taxon>Pseudomonadati</taxon>
        <taxon>Pseudomonadota</taxon>
        <taxon>Alphaproteobacteria</taxon>
        <taxon>Sphingomonadales</taxon>
        <taxon>Sphingomonadaceae</taxon>
        <taxon>Sphingomonas</taxon>
    </lineage>
</organism>
<name>A0A1H7T2P0_9SPHN</name>
<accession>A0A1H7T2P0</accession>
<keyword evidence="3" id="KW-0378">Hydrolase</keyword>
<dbReference type="EMBL" id="FNZZ01000005">
    <property type="protein sequence ID" value="SEL78514.1"/>
    <property type="molecule type" value="Genomic_DNA"/>
</dbReference>
<dbReference type="PANTHER" id="PTHR12147:SF26">
    <property type="entry name" value="PEPTIDASE M28 DOMAIN-CONTAINING PROTEIN"/>
    <property type="match status" value="1"/>
</dbReference>
<keyword evidence="1" id="KW-0732">Signal</keyword>
<dbReference type="STRING" id="1855283.SAMN05216382_2635"/>
<dbReference type="PANTHER" id="PTHR12147">
    <property type="entry name" value="METALLOPEPTIDASE M28 FAMILY MEMBER"/>
    <property type="match status" value="1"/>
</dbReference>
<evidence type="ECO:0000256" key="1">
    <source>
        <dbReference type="SAM" id="SignalP"/>
    </source>
</evidence>
<dbReference type="RefSeq" id="WP_093007053.1">
    <property type="nucleotide sequence ID" value="NZ_FNZZ01000005.1"/>
</dbReference>
<dbReference type="InterPro" id="IPR045175">
    <property type="entry name" value="M28_fam"/>
</dbReference>
<reference evidence="4" key="1">
    <citation type="submission" date="2016-10" db="EMBL/GenBank/DDBJ databases">
        <authorList>
            <person name="Varghese N."/>
            <person name="Submissions S."/>
        </authorList>
    </citation>
    <scope>NUCLEOTIDE SEQUENCE [LARGE SCALE GENOMIC DNA]</scope>
    <source>
        <strain evidence="4">JS21-1</strain>
    </source>
</reference>
<dbReference type="AlphaFoldDB" id="A0A1H7T2P0"/>
<evidence type="ECO:0000259" key="2">
    <source>
        <dbReference type="Pfam" id="PF04389"/>
    </source>
</evidence>
<keyword evidence="3" id="KW-0121">Carboxypeptidase</keyword>
<protein>
    <submittedName>
        <fullName evidence="3">Zn-dependent amino-or carboxypeptidase, M28 family</fullName>
    </submittedName>
</protein>
<feature type="signal peptide" evidence="1">
    <location>
        <begin position="1"/>
        <end position="23"/>
    </location>
</feature>
<dbReference type="InterPro" id="IPR046450">
    <property type="entry name" value="PA_dom_sf"/>
</dbReference>
<dbReference type="Gene3D" id="3.50.30.30">
    <property type="match status" value="1"/>
</dbReference>
<dbReference type="GO" id="GO:0006508">
    <property type="term" value="P:proteolysis"/>
    <property type="evidence" value="ECO:0007669"/>
    <property type="project" value="InterPro"/>
</dbReference>